<dbReference type="GO" id="GO:0009103">
    <property type="term" value="P:lipopolysaccharide biosynthetic process"/>
    <property type="evidence" value="ECO:0007669"/>
    <property type="project" value="TreeGrafter"/>
</dbReference>
<dbReference type="EMBL" id="NVGE01000010">
    <property type="protein sequence ID" value="PFZ31900.1"/>
    <property type="molecule type" value="Genomic_DNA"/>
</dbReference>
<dbReference type="GO" id="GO:0016757">
    <property type="term" value="F:glycosyltransferase activity"/>
    <property type="evidence" value="ECO:0007669"/>
    <property type="project" value="TreeGrafter"/>
</dbReference>
<dbReference type="PANTHER" id="PTHR46401:SF2">
    <property type="entry name" value="GLYCOSYLTRANSFERASE WBBK-RELATED"/>
    <property type="match status" value="1"/>
</dbReference>
<accession>A0A2B5J489</accession>
<dbReference type="AlphaFoldDB" id="A0A2B5J489"/>
<evidence type="ECO:0008006" key="4">
    <source>
        <dbReference type="Google" id="ProtNLM"/>
    </source>
</evidence>
<evidence type="ECO:0000313" key="2">
    <source>
        <dbReference type="EMBL" id="PFZ31900.1"/>
    </source>
</evidence>
<dbReference type="RefSeq" id="WP_098577195.1">
    <property type="nucleotide sequence ID" value="NZ_NVGE01000010.1"/>
</dbReference>
<name>A0A2B5J489_9BACI</name>
<dbReference type="Pfam" id="PF13692">
    <property type="entry name" value="Glyco_trans_1_4"/>
    <property type="match status" value="1"/>
</dbReference>
<comment type="caution">
    <text evidence="2">The sequence shown here is derived from an EMBL/GenBank/DDBJ whole genome shotgun (WGS) entry which is preliminary data.</text>
</comment>
<dbReference type="PANTHER" id="PTHR46401">
    <property type="entry name" value="GLYCOSYLTRANSFERASE WBBK-RELATED"/>
    <property type="match status" value="1"/>
</dbReference>
<sequence length="401" mass="46892">MKSVLFVTTLLPFPLDNGGKIKTYNTIKALAKNYEVDLISYVNVEEDKKHLSSLEEIATSSQVIQKNLIRSTSFKHFLKDYIKSLFSAYPYSINKFYSKELEAIIIEKLEKKDYEYVYIDHLPMMVYSRIFKQKNVILDQHNVENVIFKRFIETEKNPIKKILGFIEYKKLKNFEMKAMEKVNQIICLSNEDKLSFEKLGISSNSLNVLPIHMDITKNYQYKLKKDSKVKLLFLGSMSWYPNQNGIQWFMEEVWDKLNKDHYELYIVGSNPSEDIKRYNNNDDVFVTGYVDDVDEYIQKCDISIVPLFVGSGQRVKIIESFAKKIPVISTSIGAEGLIYKNKKDIILADNEMEFIDSLEELRNQPEKLLRISESANMNFQQNYSADYLPDKLKKIMEKCKG</sequence>
<dbReference type="Gene3D" id="3.40.50.2000">
    <property type="entry name" value="Glycogen Phosphorylase B"/>
    <property type="match status" value="2"/>
</dbReference>
<proteinExistence type="predicted"/>
<evidence type="ECO:0000313" key="3">
    <source>
        <dbReference type="Proteomes" id="UP000223311"/>
    </source>
</evidence>
<dbReference type="Proteomes" id="UP000223311">
    <property type="component" value="Unassembled WGS sequence"/>
</dbReference>
<keyword evidence="1" id="KW-0808">Transferase</keyword>
<gene>
    <name evidence="2" type="ORF">COL66_10475</name>
</gene>
<protein>
    <recommendedName>
        <fullName evidence="4">Glycosyltransferase</fullName>
    </recommendedName>
</protein>
<organism evidence="2 3">
    <name type="scientific">Bacillus wiedmannii</name>
    <dbReference type="NCBI Taxonomy" id="1890302"/>
    <lineage>
        <taxon>Bacteria</taxon>
        <taxon>Bacillati</taxon>
        <taxon>Bacillota</taxon>
        <taxon>Bacilli</taxon>
        <taxon>Bacillales</taxon>
        <taxon>Bacillaceae</taxon>
        <taxon>Bacillus</taxon>
        <taxon>Bacillus cereus group</taxon>
    </lineage>
</organism>
<dbReference type="SUPFAM" id="SSF53756">
    <property type="entry name" value="UDP-Glycosyltransferase/glycogen phosphorylase"/>
    <property type="match status" value="1"/>
</dbReference>
<reference evidence="2 3" key="1">
    <citation type="submission" date="2017-09" db="EMBL/GenBank/DDBJ databases">
        <title>Large-scale bioinformatics analysis of Bacillus genomes uncovers conserved roles of natural products in bacterial physiology.</title>
        <authorList>
            <consortium name="Agbiome Team Llc"/>
            <person name="Bleich R.M."/>
            <person name="Grubbs K.J."/>
            <person name="Santa Maria K.C."/>
            <person name="Allen S.E."/>
            <person name="Farag S."/>
            <person name="Shank E.A."/>
            <person name="Bowers A."/>
        </authorList>
    </citation>
    <scope>NUCLEOTIDE SEQUENCE [LARGE SCALE GENOMIC DNA]</scope>
    <source>
        <strain evidence="2 3">AFS080080</strain>
    </source>
</reference>
<evidence type="ECO:0000256" key="1">
    <source>
        <dbReference type="ARBA" id="ARBA00022679"/>
    </source>
</evidence>